<evidence type="ECO:0000256" key="6">
    <source>
        <dbReference type="ARBA" id="ARBA00022975"/>
    </source>
</evidence>
<keyword evidence="7 10" id="KW-0456">Lyase</keyword>
<evidence type="ECO:0000256" key="7">
    <source>
        <dbReference type="ARBA" id="ARBA00023239"/>
    </source>
</evidence>
<evidence type="ECO:0000256" key="1">
    <source>
        <dbReference type="ARBA" id="ARBA00004861"/>
    </source>
</evidence>
<dbReference type="EMBL" id="OOIN01000025">
    <property type="protein sequence ID" value="SPO28910.1"/>
    <property type="molecule type" value="Genomic_DNA"/>
</dbReference>
<dbReference type="SUPFAM" id="SSF51366">
    <property type="entry name" value="Ribulose-phoshate binding barrel"/>
    <property type="match status" value="1"/>
</dbReference>
<dbReference type="GO" id="GO:0006207">
    <property type="term" value="P:'de novo' pyrimidine nucleobase biosynthetic process"/>
    <property type="evidence" value="ECO:0007669"/>
    <property type="project" value="InterPro"/>
</dbReference>
<feature type="binding site" evidence="9">
    <location>
        <position position="40"/>
    </location>
    <ligand>
        <name>substrate</name>
    </ligand>
</feature>
<dbReference type="UniPathway" id="UPA00070">
    <property type="reaction ID" value="UER00120"/>
</dbReference>
<dbReference type="OrthoDB" id="10263753at2759"/>
<dbReference type="InterPro" id="IPR018089">
    <property type="entry name" value="OMPdecase_AS"/>
</dbReference>
<evidence type="ECO:0000256" key="8">
    <source>
        <dbReference type="PIRSR" id="PIRSR614732-1"/>
    </source>
</evidence>
<dbReference type="InterPro" id="IPR014732">
    <property type="entry name" value="OMPdecase"/>
</dbReference>
<feature type="binding site" evidence="9">
    <location>
        <position position="153"/>
    </location>
    <ligand>
        <name>substrate</name>
    </ligand>
</feature>
<dbReference type="InterPro" id="IPR013785">
    <property type="entry name" value="Aldolase_TIM"/>
</dbReference>
<dbReference type="Pfam" id="PF00215">
    <property type="entry name" value="OMPdecase"/>
    <property type="match status" value="1"/>
</dbReference>
<feature type="binding site" evidence="9">
    <location>
        <position position="218"/>
    </location>
    <ligand>
        <name>substrate</name>
    </ligand>
</feature>
<dbReference type="FunFam" id="3.20.20.70:FF:000114">
    <property type="entry name" value="Decarboxylase,orotidine phosphate"/>
    <property type="match status" value="1"/>
</dbReference>
<evidence type="ECO:0000259" key="11">
    <source>
        <dbReference type="SMART" id="SM00934"/>
    </source>
</evidence>
<dbReference type="GO" id="GO:0044205">
    <property type="term" value="P:'de novo' UMP biosynthetic process"/>
    <property type="evidence" value="ECO:0007669"/>
    <property type="project" value="UniProtKB-UniPathway"/>
</dbReference>
<evidence type="ECO:0000256" key="5">
    <source>
        <dbReference type="ARBA" id="ARBA00022793"/>
    </source>
</evidence>
<dbReference type="GO" id="GO:0004590">
    <property type="term" value="F:orotidine-5'-phosphate decarboxylase activity"/>
    <property type="evidence" value="ECO:0007669"/>
    <property type="project" value="UniProtKB-EC"/>
</dbReference>
<evidence type="ECO:0000256" key="3">
    <source>
        <dbReference type="ARBA" id="ARBA00012321"/>
    </source>
</evidence>
<feature type="binding site" evidence="9">
    <location>
        <position position="238"/>
    </location>
    <ligand>
        <name>substrate</name>
    </ligand>
</feature>
<sequence length="282" mass="30736">MSSITRKSYASRAANQPNPAAKALLECIERKQTNLCVSVDVTNKQDLLDVCDAVGPNVCLVKTHIDIVEDFDMDLVERLTKLSEKHDFLIFEDRKFADIGNTASLQYSSGVHKIASWSHITNAHLVPGPGVISGLAKVGQPLGRGLLLLAEMSSAGALTKGSYTQACVDEAKKDTTGFVCGFIAMSRVDEREGPNTERDLLILTPGVGLDVKGDAMGQQYRTPDQVIRESGCDVIIVGRGIYGALMTEEGKQDKKAAFDKVRQQGERYEKAGWEAYLARLNE</sequence>
<feature type="domain" description="Orotidine 5'-phosphate decarboxylase" evidence="11">
    <location>
        <begin position="34"/>
        <end position="261"/>
    </location>
</feature>
<protein>
    <recommendedName>
        <fullName evidence="4 10">Orotidine 5'-phosphate decarboxylase</fullName>
        <ecNumber evidence="3 10">4.1.1.23</ecNumber>
    </recommendedName>
</protein>
<comment type="similarity">
    <text evidence="2 10">Belongs to the OMP decarboxylase family.</text>
</comment>
<evidence type="ECO:0000313" key="13">
    <source>
        <dbReference type="Proteomes" id="UP000324022"/>
    </source>
</evidence>
<feature type="active site" description="For OMPdecase activity" evidence="8">
    <location>
        <position position="95"/>
    </location>
</feature>
<dbReference type="PANTHER" id="PTHR32119:SF2">
    <property type="entry name" value="OROTIDINE 5'-PHOSPHATE DECARBOXYLASE"/>
    <property type="match status" value="1"/>
</dbReference>
<feature type="binding site" evidence="9">
    <location>
        <position position="239"/>
    </location>
    <ligand>
        <name>substrate</name>
    </ligand>
</feature>
<dbReference type="GO" id="GO:0005829">
    <property type="term" value="C:cytosol"/>
    <property type="evidence" value="ECO:0007669"/>
    <property type="project" value="TreeGrafter"/>
</dbReference>
<keyword evidence="6 10" id="KW-0665">Pyrimidine biosynthesis</keyword>
<gene>
    <name evidence="12" type="ORF">UTRI_05045_B</name>
</gene>
<dbReference type="InterPro" id="IPR001754">
    <property type="entry name" value="OMPdeCOase_dom"/>
</dbReference>
<evidence type="ECO:0000256" key="2">
    <source>
        <dbReference type="ARBA" id="ARBA00011018"/>
    </source>
</evidence>
<comment type="catalytic activity">
    <reaction evidence="10">
        <text>orotidine 5'-phosphate + H(+) = UMP + CO2</text>
        <dbReference type="Rhea" id="RHEA:11596"/>
        <dbReference type="ChEBI" id="CHEBI:15378"/>
        <dbReference type="ChEBI" id="CHEBI:16526"/>
        <dbReference type="ChEBI" id="CHEBI:57538"/>
        <dbReference type="ChEBI" id="CHEBI:57865"/>
        <dbReference type="EC" id="4.1.1.23"/>
    </reaction>
</comment>
<dbReference type="EC" id="4.1.1.23" evidence="3 10"/>
<dbReference type="Gene3D" id="3.20.20.70">
    <property type="entry name" value="Aldolase class I"/>
    <property type="match status" value="1"/>
</dbReference>
<dbReference type="SMART" id="SM00934">
    <property type="entry name" value="OMPdecase"/>
    <property type="match status" value="1"/>
</dbReference>
<reference evidence="12 13" key="1">
    <citation type="submission" date="2018-03" db="EMBL/GenBank/DDBJ databases">
        <authorList>
            <person name="Guldener U."/>
        </authorList>
    </citation>
    <scope>NUCLEOTIDE SEQUENCE [LARGE SCALE GENOMIC DNA]</scope>
    <source>
        <strain evidence="12 13">NBRC100155</strain>
    </source>
</reference>
<feature type="active site" description="For OMPdecase activity" evidence="8">
    <location>
        <position position="98"/>
    </location>
</feature>
<evidence type="ECO:0000313" key="12">
    <source>
        <dbReference type="EMBL" id="SPO28910.1"/>
    </source>
</evidence>
<comment type="pathway">
    <text evidence="1 10">Pyrimidine metabolism; UMP biosynthesis via de novo pathway; UMP from orotate: step 2/2.</text>
</comment>
<dbReference type="Proteomes" id="UP000324022">
    <property type="component" value="Unassembled WGS sequence"/>
</dbReference>
<dbReference type="PANTHER" id="PTHR32119">
    <property type="entry name" value="OROTIDINE 5'-PHOSPHATE DECARBOXYLASE"/>
    <property type="match status" value="1"/>
</dbReference>
<feature type="binding site" evidence="9">
    <location>
        <position position="62"/>
    </location>
    <ligand>
        <name>substrate</name>
    </ligand>
</feature>
<dbReference type="InterPro" id="IPR011060">
    <property type="entry name" value="RibuloseP-bd_barrel"/>
</dbReference>
<accession>A0A5C3EF91</accession>
<keyword evidence="5 10" id="KW-0210">Decarboxylase</keyword>
<dbReference type="PROSITE" id="PS00156">
    <property type="entry name" value="OMPDECASE"/>
    <property type="match status" value="1"/>
</dbReference>
<name>A0A5C3EF91_9BASI</name>
<dbReference type="NCBIfam" id="TIGR01740">
    <property type="entry name" value="pyrF"/>
    <property type="match status" value="1"/>
</dbReference>
<evidence type="ECO:0000256" key="10">
    <source>
        <dbReference type="RuleBase" id="RU000512"/>
    </source>
</evidence>
<keyword evidence="13" id="KW-1185">Reference proteome</keyword>
<feature type="active site" description="For OMPdecase activity" evidence="8">
    <location>
        <position position="93"/>
    </location>
</feature>
<evidence type="ECO:0000256" key="4">
    <source>
        <dbReference type="ARBA" id="ARBA00021923"/>
    </source>
</evidence>
<proteinExistence type="inferred from homology"/>
<organism evidence="12 13">
    <name type="scientific">Ustilago trichophora</name>
    <dbReference type="NCBI Taxonomy" id="86804"/>
    <lineage>
        <taxon>Eukaryota</taxon>
        <taxon>Fungi</taxon>
        <taxon>Dikarya</taxon>
        <taxon>Basidiomycota</taxon>
        <taxon>Ustilaginomycotina</taxon>
        <taxon>Ustilaginomycetes</taxon>
        <taxon>Ustilaginales</taxon>
        <taxon>Ustilaginaceae</taxon>
        <taxon>Ustilago</taxon>
    </lineage>
</organism>
<dbReference type="CDD" id="cd04725">
    <property type="entry name" value="OMP_decarboxylase_like"/>
    <property type="match status" value="1"/>
</dbReference>
<dbReference type="AlphaFoldDB" id="A0A5C3EF91"/>
<evidence type="ECO:0000256" key="9">
    <source>
        <dbReference type="PIRSR" id="PIRSR614732-2"/>
    </source>
</evidence>